<keyword evidence="5" id="KW-0157">Chromophore</keyword>
<dbReference type="InterPro" id="IPR006311">
    <property type="entry name" value="TAT_signal"/>
</dbReference>
<evidence type="ECO:0000256" key="4">
    <source>
        <dbReference type="PIRSR" id="PIRSR602081-2"/>
    </source>
</evidence>
<dbReference type="InterPro" id="IPR014729">
    <property type="entry name" value="Rossmann-like_a/b/a_fold"/>
</dbReference>
<dbReference type="PROSITE" id="PS51318">
    <property type="entry name" value="TAT"/>
    <property type="match status" value="1"/>
</dbReference>
<dbReference type="InterPro" id="IPR005101">
    <property type="entry name" value="Cryptochr/Photolyase_FAD-bd"/>
</dbReference>
<dbReference type="GO" id="GO:0003677">
    <property type="term" value="F:DNA binding"/>
    <property type="evidence" value="ECO:0007669"/>
    <property type="project" value="TreeGrafter"/>
</dbReference>
<dbReference type="Pfam" id="PF00875">
    <property type="entry name" value="DNA_photolyase"/>
    <property type="match status" value="1"/>
</dbReference>
<keyword evidence="1 3" id="KW-0285">Flavoprotein</keyword>
<comment type="cofactor">
    <cofactor evidence="3">
        <name>FAD</name>
        <dbReference type="ChEBI" id="CHEBI:57692"/>
    </cofactor>
    <text evidence="3">Binds 1 FAD per subunit.</text>
</comment>
<feature type="binding site" evidence="3">
    <location>
        <begin position="424"/>
        <end position="426"/>
    </location>
    <ligand>
        <name>FAD</name>
        <dbReference type="ChEBI" id="CHEBI:57692"/>
    </ligand>
</feature>
<evidence type="ECO:0000256" key="2">
    <source>
        <dbReference type="ARBA" id="ARBA00022827"/>
    </source>
</evidence>
<keyword evidence="8" id="KW-1185">Reference proteome</keyword>
<dbReference type="Gene3D" id="1.10.579.10">
    <property type="entry name" value="DNA Cyclobutane Dipyrimidine Photolyase, subunit A, domain 3"/>
    <property type="match status" value="1"/>
</dbReference>
<feature type="binding site" evidence="3">
    <location>
        <begin position="284"/>
        <end position="288"/>
    </location>
    <ligand>
        <name>FAD</name>
        <dbReference type="ChEBI" id="CHEBI:57692"/>
    </ligand>
</feature>
<dbReference type="GO" id="GO:0071949">
    <property type="term" value="F:FAD binding"/>
    <property type="evidence" value="ECO:0007669"/>
    <property type="project" value="TreeGrafter"/>
</dbReference>
<dbReference type="PANTHER" id="PTHR11455:SF9">
    <property type="entry name" value="CRYPTOCHROME CIRCADIAN CLOCK 5 ISOFORM X1"/>
    <property type="match status" value="1"/>
</dbReference>
<keyword evidence="7" id="KW-0456">Lyase</keyword>
<evidence type="ECO:0000259" key="6">
    <source>
        <dbReference type="PROSITE" id="PS51645"/>
    </source>
</evidence>
<organism evidence="7 8">
    <name type="scientific">Natronorubrum sediminis</name>
    <dbReference type="NCBI Taxonomy" id="640943"/>
    <lineage>
        <taxon>Archaea</taxon>
        <taxon>Methanobacteriati</taxon>
        <taxon>Methanobacteriota</taxon>
        <taxon>Stenosarchaea group</taxon>
        <taxon>Halobacteria</taxon>
        <taxon>Halobacteriales</taxon>
        <taxon>Natrialbaceae</taxon>
        <taxon>Natronorubrum</taxon>
    </lineage>
</organism>
<dbReference type="InterPro" id="IPR006050">
    <property type="entry name" value="DNA_photolyase_N"/>
</dbReference>
<feature type="binding site" evidence="3">
    <location>
        <position position="272"/>
    </location>
    <ligand>
        <name>FAD</name>
        <dbReference type="ChEBI" id="CHEBI:57692"/>
    </ligand>
</feature>
<sequence>MSNEPPDTPGGSDFEPLRATRRAALRGAGLAGLLAMGRASARQDVGMRLHWHRRDLRVTDNPGLAGDDRLLPVFVHDPAILTHGAPPVVSFLLDALDSLREQYRDQGGELLLARGNPRAALPALAAACDADAVTWNRDYSGLASERDRAVAAALADTGVSVGVERFGGTLLHEPEHITTNDGSHYSVFSDFWREWRNQEKAAPVAAPVRGAVVDPRDRLGEEWLDEASGAAGPLPSLADLGFNEPEADVQPAGTDIAHDLLADFREDTIYRYGDDREFPARESTSRLSPHLKFGTVGVRTVWKATEDAAATASDGDARESVETFRRRLAWREFHAHILDARPDVVTENYREYPNEIQWRDDPEGLQAWKDGETGYPFVDAGMRQLRDEAWVHNRVRMVAGSFLTKDLLIDWRKGYDWYRRKLVDHDTAHAAGGWQWAASTGIHAQPYFHFFDPVTQSEKYDPDGEYVREHVPELRDAPTDAIHEWPMLDDEKRAVVAPDYPAPIVEYGEHHDRAVEAFEAARGDG</sequence>
<dbReference type="EMBL" id="FNWL01000001">
    <property type="protein sequence ID" value="SEH12105.1"/>
    <property type="molecule type" value="Genomic_DNA"/>
</dbReference>
<dbReference type="Proteomes" id="UP000199112">
    <property type="component" value="Unassembled WGS sequence"/>
</dbReference>
<evidence type="ECO:0000256" key="1">
    <source>
        <dbReference type="ARBA" id="ARBA00022630"/>
    </source>
</evidence>
<dbReference type="InterPro" id="IPR002081">
    <property type="entry name" value="Cryptochrome/DNA_photolyase_1"/>
</dbReference>
<dbReference type="Gene3D" id="3.40.50.620">
    <property type="entry name" value="HUPs"/>
    <property type="match status" value="1"/>
</dbReference>
<evidence type="ECO:0000256" key="3">
    <source>
        <dbReference type="PIRSR" id="PIRSR602081-1"/>
    </source>
</evidence>
<dbReference type="Pfam" id="PF03441">
    <property type="entry name" value="FAD_binding_7"/>
    <property type="match status" value="1"/>
</dbReference>
<reference evidence="8" key="1">
    <citation type="submission" date="2016-10" db="EMBL/GenBank/DDBJ databases">
        <authorList>
            <person name="Varghese N."/>
            <person name="Submissions S."/>
        </authorList>
    </citation>
    <scope>NUCLEOTIDE SEQUENCE [LARGE SCALE GENOMIC DNA]</scope>
    <source>
        <strain evidence="8">CGMCC 1.8981</strain>
    </source>
</reference>
<evidence type="ECO:0000313" key="8">
    <source>
        <dbReference type="Proteomes" id="UP000199112"/>
    </source>
</evidence>
<feature type="domain" description="Photolyase/cryptochrome alpha/beta" evidence="6">
    <location>
        <begin position="46"/>
        <end position="171"/>
    </location>
</feature>
<dbReference type="Gene3D" id="1.25.40.80">
    <property type="match status" value="1"/>
</dbReference>
<dbReference type="PROSITE" id="PS51645">
    <property type="entry name" value="PHR_CRY_ALPHA_BETA"/>
    <property type="match status" value="1"/>
</dbReference>
<comment type="similarity">
    <text evidence="5">Belongs to the DNA photolyase family.</text>
</comment>
<dbReference type="GO" id="GO:0003904">
    <property type="term" value="F:deoxyribodipyrimidine photo-lyase activity"/>
    <property type="evidence" value="ECO:0007669"/>
    <property type="project" value="TreeGrafter"/>
</dbReference>
<dbReference type="AlphaFoldDB" id="A0A1H6FQU0"/>
<feature type="site" description="Electron transfer via tryptophanyl radical" evidence="4">
    <location>
        <position position="434"/>
    </location>
</feature>
<gene>
    <name evidence="7" type="ORF">SAMN04487967_0655</name>
</gene>
<protein>
    <submittedName>
        <fullName evidence="7">Deoxyribodipyrimidine photo-lyase</fullName>
    </submittedName>
</protein>
<accession>A0A1H6FQU0</accession>
<feature type="binding site" evidence="3">
    <location>
        <position position="324"/>
    </location>
    <ligand>
        <name>FAD</name>
        <dbReference type="ChEBI" id="CHEBI:57692"/>
    </ligand>
</feature>
<feature type="site" description="Electron transfer via tryptophanyl radical" evidence="4">
    <location>
        <position position="358"/>
    </location>
</feature>
<dbReference type="InterPro" id="IPR036155">
    <property type="entry name" value="Crypto/Photolyase_N_sf"/>
</dbReference>
<evidence type="ECO:0000313" key="7">
    <source>
        <dbReference type="EMBL" id="SEH12105.1"/>
    </source>
</evidence>
<evidence type="ECO:0000256" key="5">
    <source>
        <dbReference type="RuleBase" id="RU004182"/>
    </source>
</evidence>
<name>A0A1H6FQU0_9EURY</name>
<dbReference type="PANTHER" id="PTHR11455">
    <property type="entry name" value="CRYPTOCHROME"/>
    <property type="match status" value="1"/>
</dbReference>
<dbReference type="SUPFAM" id="SSF52425">
    <property type="entry name" value="Cryptochrome/photolyase, N-terminal domain"/>
    <property type="match status" value="1"/>
</dbReference>
<feature type="site" description="Electron transfer via tryptophanyl radical" evidence="4">
    <location>
        <position position="411"/>
    </location>
</feature>
<dbReference type="InterPro" id="IPR036134">
    <property type="entry name" value="Crypto/Photolyase_FAD-like_sf"/>
</dbReference>
<proteinExistence type="inferred from homology"/>
<dbReference type="SUPFAM" id="SSF48173">
    <property type="entry name" value="Cryptochrome/photolyase FAD-binding domain"/>
    <property type="match status" value="1"/>
</dbReference>
<keyword evidence="2 3" id="KW-0274">FAD</keyword>
<dbReference type="PRINTS" id="PR00147">
    <property type="entry name" value="DNAPHOTLYASE"/>
</dbReference>